<evidence type="ECO:0000256" key="2">
    <source>
        <dbReference type="ARBA" id="ARBA00022723"/>
    </source>
</evidence>
<dbReference type="GO" id="GO:0004521">
    <property type="term" value="F:RNA endonuclease activity"/>
    <property type="evidence" value="ECO:0007669"/>
    <property type="project" value="InterPro"/>
</dbReference>
<dbReference type="InterPro" id="IPR021127">
    <property type="entry name" value="CRISPR_associated_Cas2"/>
</dbReference>
<dbReference type="STRING" id="1802401.A3B21_01070"/>
<proteinExistence type="predicted"/>
<dbReference type="GO" id="GO:0043571">
    <property type="term" value="P:maintenance of CRISPR repeat elements"/>
    <property type="evidence" value="ECO:0007669"/>
    <property type="project" value="InterPro"/>
</dbReference>
<dbReference type="AlphaFoldDB" id="A0A1F7UNX3"/>
<evidence type="ECO:0000259" key="7">
    <source>
        <dbReference type="Pfam" id="PF20803"/>
    </source>
</evidence>
<keyword evidence="6" id="KW-0051">Antiviral defense</keyword>
<accession>A0A1F7UNX3</accession>
<dbReference type="Pfam" id="PF20803">
    <property type="entry name" value="PaaX_M"/>
    <property type="match status" value="1"/>
</dbReference>
<keyword evidence="3 8" id="KW-0255">Endonuclease</keyword>
<reference evidence="8 9" key="1">
    <citation type="journal article" date="2016" name="Nat. Commun.">
        <title>Thousands of microbial genomes shed light on interconnected biogeochemical processes in an aquifer system.</title>
        <authorList>
            <person name="Anantharaman K."/>
            <person name="Brown C.T."/>
            <person name="Hug L.A."/>
            <person name="Sharon I."/>
            <person name="Castelle C.J."/>
            <person name="Probst A.J."/>
            <person name="Thomas B.C."/>
            <person name="Singh A."/>
            <person name="Wilkins M.J."/>
            <person name="Karaoz U."/>
            <person name="Brodie E.L."/>
            <person name="Williams K.H."/>
            <person name="Hubbard S.S."/>
            <person name="Banfield J.F."/>
        </authorList>
    </citation>
    <scope>NUCLEOTIDE SEQUENCE [LARGE SCALE GENOMIC DNA]</scope>
</reference>
<dbReference type="InterPro" id="IPR048846">
    <property type="entry name" value="PaaX-like_central"/>
</dbReference>
<evidence type="ECO:0000256" key="3">
    <source>
        <dbReference type="ARBA" id="ARBA00022759"/>
    </source>
</evidence>
<dbReference type="Gene3D" id="3.30.70.2650">
    <property type="match status" value="1"/>
</dbReference>
<name>A0A1F7UNX3_9BACT</name>
<evidence type="ECO:0000256" key="6">
    <source>
        <dbReference type="ARBA" id="ARBA00023118"/>
    </source>
</evidence>
<keyword evidence="4" id="KW-0378">Hydrolase</keyword>
<organism evidence="8 9">
    <name type="scientific">Candidatus Uhrbacteria bacterium RIFCSPLOWO2_01_FULL_47_24</name>
    <dbReference type="NCBI Taxonomy" id="1802401"/>
    <lineage>
        <taxon>Bacteria</taxon>
        <taxon>Candidatus Uhriibacteriota</taxon>
    </lineage>
</organism>
<dbReference type="EMBL" id="MGEJ01000019">
    <property type="protein sequence ID" value="OGL79981.1"/>
    <property type="molecule type" value="Genomic_DNA"/>
</dbReference>
<dbReference type="Proteomes" id="UP000176897">
    <property type="component" value="Unassembled WGS sequence"/>
</dbReference>
<keyword evidence="2" id="KW-0479">Metal-binding</keyword>
<feature type="domain" description="Transcriptional repressor PaaX-like central Cas2-like" evidence="7">
    <location>
        <begin position="108"/>
        <end position="177"/>
    </location>
</feature>
<sequence length="189" mass="22446">MSKKLKQKNSPLKSRLNATRVALQELAGFLSWATSGKAYMNIEAYEQLQDRQMKREKLEHLRYLQRSKMIETQKIGKRLMFRLTEKGWTQALRDKIKTTSASCKQGRCFVIFDVPEKERHTRNILRKFLKECGFIRLQHSVWMTSKDVVAPLKQLLQRRKLERWIRIIQGNIIAASPLDRLVIRQNYRT</sequence>
<gene>
    <name evidence="8" type="ORF">A3B21_01070</name>
</gene>
<keyword evidence="5" id="KW-0460">Magnesium</keyword>
<keyword evidence="1" id="KW-0540">Nuclease</keyword>
<evidence type="ECO:0000256" key="1">
    <source>
        <dbReference type="ARBA" id="ARBA00022722"/>
    </source>
</evidence>
<protein>
    <submittedName>
        <fullName evidence="8">CRISPR-associated endonuclease Cas2</fullName>
    </submittedName>
</protein>
<evidence type="ECO:0000313" key="9">
    <source>
        <dbReference type="Proteomes" id="UP000176897"/>
    </source>
</evidence>
<dbReference type="NCBIfam" id="TIGR01573">
    <property type="entry name" value="cas2"/>
    <property type="match status" value="1"/>
</dbReference>
<dbReference type="SUPFAM" id="SSF143430">
    <property type="entry name" value="TTP0101/SSO1404-like"/>
    <property type="match status" value="1"/>
</dbReference>
<evidence type="ECO:0000256" key="4">
    <source>
        <dbReference type="ARBA" id="ARBA00022801"/>
    </source>
</evidence>
<evidence type="ECO:0000313" key="8">
    <source>
        <dbReference type="EMBL" id="OGL79981.1"/>
    </source>
</evidence>
<comment type="caution">
    <text evidence="8">The sequence shown here is derived from an EMBL/GenBank/DDBJ whole genome shotgun (WGS) entry which is preliminary data.</text>
</comment>
<evidence type="ECO:0000256" key="5">
    <source>
        <dbReference type="ARBA" id="ARBA00022842"/>
    </source>
</evidence>